<evidence type="ECO:0000259" key="2">
    <source>
        <dbReference type="PROSITE" id="PS50006"/>
    </source>
</evidence>
<feature type="domain" description="FHA" evidence="2">
    <location>
        <begin position="23"/>
        <end position="73"/>
    </location>
</feature>
<organism evidence="3 4">
    <name type="scientific">Coilia grayii</name>
    <name type="common">Gray's grenadier anchovy</name>
    <dbReference type="NCBI Taxonomy" id="363190"/>
    <lineage>
        <taxon>Eukaryota</taxon>
        <taxon>Metazoa</taxon>
        <taxon>Chordata</taxon>
        <taxon>Craniata</taxon>
        <taxon>Vertebrata</taxon>
        <taxon>Euteleostomi</taxon>
        <taxon>Actinopterygii</taxon>
        <taxon>Neopterygii</taxon>
        <taxon>Teleostei</taxon>
        <taxon>Clupei</taxon>
        <taxon>Clupeiformes</taxon>
        <taxon>Clupeoidei</taxon>
        <taxon>Engraulidae</taxon>
        <taxon>Coilinae</taxon>
        <taxon>Coilia</taxon>
    </lineage>
</organism>
<dbReference type="Pfam" id="PF00498">
    <property type="entry name" value="FHA"/>
    <property type="match status" value="1"/>
</dbReference>
<dbReference type="PANTHER" id="PTHR15715">
    <property type="entry name" value="CENTROSOMAL PROTEIN OF 170 KDA"/>
    <property type="match status" value="1"/>
</dbReference>
<proteinExistence type="predicted"/>
<keyword evidence="4" id="KW-1185">Reference proteome</keyword>
<sequence>MSLTSWFLVSSGGTRHRLPREMIFVGRDDCELMLQSRSVDKQHAVINYELASDEHKVKDLGSLNGTFVNDVRIQDQTYITLKMDDKLRFGYDILLLYATEMPYCYPHQHPLRQFPHTNLFTVVRGELHVPEEALKHEKFTSQLQLGKTPPNGEPAKAPKTSKPAGAKTPESKAAKPITGSPTKPAEAHKGEEKTAGDIAALHRGTPLYGQPSWWGDGDADDENSFKQETKTSGKKQENCGIESREGRKAEKDRGAKQNGLAPVVADSGYLELPSKDGTPAMSNSSIHEIPTKDTEGSTPATSAATANATNASQGHASFTIEFDSTSPGKVTIKDHMGKFNPELRGGRGAKKSGQAPGGKELSTLQAAMMASETKVADWLAQNDPPLVRRESTEEDNKTIKSDVPVHFRRLKGEERLTQRLPSLPLFQRFRPSSSSSSSFSSLGFFLALS</sequence>
<protein>
    <recommendedName>
        <fullName evidence="2">FHA domain-containing protein</fullName>
    </recommendedName>
</protein>
<dbReference type="InterPro" id="IPR051176">
    <property type="entry name" value="Cent_Immune-Sig_Mod"/>
</dbReference>
<feature type="compositionally biased region" description="Basic and acidic residues" evidence="1">
    <location>
        <begin position="223"/>
        <end position="255"/>
    </location>
</feature>
<dbReference type="PROSITE" id="PS50006">
    <property type="entry name" value="FHA_DOMAIN"/>
    <property type="match status" value="1"/>
</dbReference>
<dbReference type="InterPro" id="IPR000253">
    <property type="entry name" value="FHA_dom"/>
</dbReference>
<evidence type="ECO:0000313" key="4">
    <source>
        <dbReference type="Proteomes" id="UP001591681"/>
    </source>
</evidence>
<dbReference type="PANTHER" id="PTHR15715:SF17">
    <property type="entry name" value="CENTROSOMAL PROTEIN OF 170 KDA"/>
    <property type="match status" value="1"/>
</dbReference>
<dbReference type="Proteomes" id="UP001591681">
    <property type="component" value="Unassembled WGS sequence"/>
</dbReference>
<feature type="compositionally biased region" description="Low complexity" evidence="1">
    <location>
        <begin position="300"/>
        <end position="312"/>
    </location>
</feature>
<evidence type="ECO:0000313" key="3">
    <source>
        <dbReference type="EMBL" id="KAL2083377.1"/>
    </source>
</evidence>
<accession>A0ABD1J858</accession>
<dbReference type="InterPro" id="IPR008984">
    <property type="entry name" value="SMAD_FHA_dom_sf"/>
</dbReference>
<evidence type="ECO:0000256" key="1">
    <source>
        <dbReference type="SAM" id="MobiDB-lite"/>
    </source>
</evidence>
<feature type="compositionally biased region" description="Basic and acidic residues" evidence="1">
    <location>
        <begin position="185"/>
        <end position="195"/>
    </location>
</feature>
<gene>
    <name evidence="3" type="ORF">ACEWY4_021150</name>
</gene>
<dbReference type="EMBL" id="JBHFQA010000018">
    <property type="protein sequence ID" value="KAL2083377.1"/>
    <property type="molecule type" value="Genomic_DNA"/>
</dbReference>
<feature type="region of interest" description="Disordered" evidence="1">
    <location>
        <begin position="380"/>
        <end position="400"/>
    </location>
</feature>
<dbReference type="AlphaFoldDB" id="A0ABD1J858"/>
<reference evidence="3 4" key="1">
    <citation type="submission" date="2024-09" db="EMBL/GenBank/DDBJ databases">
        <title>A chromosome-level genome assembly of Gray's grenadier anchovy, Coilia grayii.</title>
        <authorList>
            <person name="Fu Z."/>
        </authorList>
    </citation>
    <scope>NUCLEOTIDE SEQUENCE [LARGE SCALE GENOMIC DNA]</scope>
    <source>
        <strain evidence="3">G4</strain>
        <tissue evidence="3">Muscle</tissue>
    </source>
</reference>
<feature type="compositionally biased region" description="Basic and acidic residues" evidence="1">
    <location>
        <begin position="386"/>
        <end position="400"/>
    </location>
</feature>
<dbReference type="SUPFAM" id="SSF49879">
    <property type="entry name" value="SMAD/FHA domain"/>
    <property type="match status" value="1"/>
</dbReference>
<feature type="region of interest" description="Disordered" evidence="1">
    <location>
        <begin position="337"/>
        <end position="358"/>
    </location>
</feature>
<name>A0ABD1J858_9TELE</name>
<comment type="caution">
    <text evidence="3">The sequence shown here is derived from an EMBL/GenBank/DDBJ whole genome shotgun (WGS) entry which is preliminary data.</text>
</comment>
<feature type="region of interest" description="Disordered" evidence="1">
    <location>
        <begin position="138"/>
        <end position="312"/>
    </location>
</feature>
<dbReference type="SMART" id="SM00240">
    <property type="entry name" value="FHA"/>
    <property type="match status" value="1"/>
</dbReference>
<dbReference type="Gene3D" id="2.60.200.20">
    <property type="match status" value="1"/>
</dbReference>